<feature type="domain" description="PEX14-like helix-turn-helix" evidence="1">
    <location>
        <begin position="4"/>
        <end position="67"/>
    </location>
</feature>
<dbReference type="EMBL" id="HACG01044498">
    <property type="protein sequence ID" value="CEK91363.1"/>
    <property type="molecule type" value="Transcribed_RNA"/>
</dbReference>
<dbReference type="Pfam" id="PF25871">
    <property type="entry name" value="HTH_76"/>
    <property type="match status" value="1"/>
</dbReference>
<organism evidence="2">
    <name type="scientific">Arion vulgaris</name>
    <dbReference type="NCBI Taxonomy" id="1028688"/>
    <lineage>
        <taxon>Eukaryota</taxon>
        <taxon>Metazoa</taxon>
        <taxon>Spiralia</taxon>
        <taxon>Lophotrochozoa</taxon>
        <taxon>Mollusca</taxon>
        <taxon>Gastropoda</taxon>
        <taxon>Heterobranchia</taxon>
        <taxon>Euthyneura</taxon>
        <taxon>Panpulmonata</taxon>
        <taxon>Eupulmonata</taxon>
        <taxon>Stylommatophora</taxon>
        <taxon>Helicina</taxon>
        <taxon>Arionoidea</taxon>
        <taxon>Arionidae</taxon>
        <taxon>Arion</taxon>
    </lineage>
</organism>
<proteinExistence type="predicted"/>
<gene>
    <name evidence="2" type="primary">ORF182545</name>
</gene>
<dbReference type="InterPro" id="IPR058841">
    <property type="entry name" value="HTH_76"/>
</dbReference>
<protein>
    <recommendedName>
        <fullName evidence="1">PEX14-like helix-turn-helix domain-containing protein</fullName>
    </recommendedName>
</protein>
<name>A0A0B7BEF8_9EUPU</name>
<reference evidence="2" key="1">
    <citation type="submission" date="2014-12" db="EMBL/GenBank/DDBJ databases">
        <title>Insight into the proteome of Arion vulgaris.</title>
        <authorList>
            <person name="Aradska J."/>
            <person name="Bulat T."/>
            <person name="Smidak R."/>
            <person name="Sarate P."/>
            <person name="Gangsoo J."/>
            <person name="Sialana F."/>
            <person name="Bilban M."/>
            <person name="Lubec G."/>
        </authorList>
    </citation>
    <scope>NUCLEOTIDE SEQUENCE</scope>
    <source>
        <tissue evidence="2">Skin</tissue>
    </source>
</reference>
<evidence type="ECO:0000259" key="1">
    <source>
        <dbReference type="Pfam" id="PF25871"/>
    </source>
</evidence>
<accession>A0A0B7BEF8</accession>
<dbReference type="AlphaFoldDB" id="A0A0B7BEF8"/>
<evidence type="ECO:0000313" key="2">
    <source>
        <dbReference type="EMBL" id="CEK91363.1"/>
    </source>
</evidence>
<sequence length="102" mass="12271">MDETTFRLFEDFDFENNQNFQAGWRSIETLIDPKKKRSEYLRAQAFFFAKNVSMFDYQQYLQWRNKQKIKSEGAANENRSNLGSLVHNLNKQSMKIMKIKTF</sequence>